<dbReference type="FunFam" id="3.40.1090.10:FF:000007">
    <property type="entry name" value="Lysophospholipase NTE1"/>
    <property type="match status" value="1"/>
</dbReference>
<feature type="active site" description="Proton acceptor" evidence="18">
    <location>
        <position position="632"/>
    </location>
</feature>
<evidence type="ECO:0000256" key="14">
    <source>
        <dbReference type="ARBA" id="ARBA00024965"/>
    </source>
</evidence>
<reference evidence="22" key="1">
    <citation type="submission" date="2023-04" db="EMBL/GenBank/DDBJ databases">
        <title>Candida boidinii NBRC 10035.</title>
        <authorList>
            <person name="Ichikawa N."/>
            <person name="Sato H."/>
            <person name="Tonouchi N."/>
        </authorList>
    </citation>
    <scope>NUCLEOTIDE SEQUENCE</scope>
    <source>
        <strain evidence="22">NBRC 10035</strain>
    </source>
</reference>
<dbReference type="PANTHER" id="PTHR14226">
    <property type="entry name" value="NEUROPATHY TARGET ESTERASE/SWISS CHEESE D.MELANOGASTER"/>
    <property type="match status" value="1"/>
</dbReference>
<comment type="catalytic activity">
    <reaction evidence="17">
        <text>a 1-acyl-sn-glycero-3-phosphocholine + H2O = sn-glycerol 3-phosphocholine + a fatty acid + H(+)</text>
        <dbReference type="Rhea" id="RHEA:15177"/>
        <dbReference type="ChEBI" id="CHEBI:15377"/>
        <dbReference type="ChEBI" id="CHEBI:15378"/>
        <dbReference type="ChEBI" id="CHEBI:16870"/>
        <dbReference type="ChEBI" id="CHEBI:28868"/>
        <dbReference type="ChEBI" id="CHEBI:58168"/>
        <dbReference type="EC" id="3.1.1.5"/>
    </reaction>
</comment>
<evidence type="ECO:0000313" key="23">
    <source>
        <dbReference type="Proteomes" id="UP001165120"/>
    </source>
</evidence>
<comment type="similarity">
    <text evidence="2">Belongs to the NTE family.</text>
</comment>
<evidence type="ECO:0000256" key="6">
    <source>
        <dbReference type="ARBA" id="ARBA00022692"/>
    </source>
</evidence>
<dbReference type="Gene3D" id="2.60.120.10">
    <property type="entry name" value="Jelly Rolls"/>
    <property type="match status" value="1"/>
</dbReference>
<evidence type="ECO:0000256" key="1">
    <source>
        <dbReference type="ARBA" id="ARBA00004586"/>
    </source>
</evidence>
<evidence type="ECO:0000256" key="4">
    <source>
        <dbReference type="ARBA" id="ARBA00018317"/>
    </source>
</evidence>
<dbReference type="PROSITE" id="PS50042">
    <property type="entry name" value="CNMP_BINDING_3"/>
    <property type="match status" value="1"/>
</dbReference>
<dbReference type="PROSITE" id="PS51635">
    <property type="entry name" value="PNPLA"/>
    <property type="match status" value="1"/>
</dbReference>
<feature type="short sequence motif" description="GXSXG" evidence="18">
    <location>
        <begin position="512"/>
        <end position="516"/>
    </location>
</feature>
<name>A0A9W6WBF8_CANBO</name>
<evidence type="ECO:0000256" key="15">
    <source>
        <dbReference type="ARBA" id="ARBA00032944"/>
    </source>
</evidence>
<evidence type="ECO:0000256" key="5">
    <source>
        <dbReference type="ARBA" id="ARBA00019324"/>
    </source>
</evidence>
<dbReference type="InterPro" id="IPR056556">
    <property type="entry name" value="NTE1_P-loop_dom"/>
</dbReference>
<dbReference type="FunFam" id="3.40.1090.10:FF:000013">
    <property type="entry name" value="Lysophospholipase NTE1"/>
    <property type="match status" value="1"/>
</dbReference>
<keyword evidence="9" id="KW-0256">Endoplasmic reticulum</keyword>
<organism evidence="22 23">
    <name type="scientific">Candida boidinii</name>
    <name type="common">Yeast</name>
    <dbReference type="NCBI Taxonomy" id="5477"/>
    <lineage>
        <taxon>Eukaryota</taxon>
        <taxon>Fungi</taxon>
        <taxon>Dikarya</taxon>
        <taxon>Ascomycota</taxon>
        <taxon>Saccharomycotina</taxon>
        <taxon>Pichiomycetes</taxon>
        <taxon>Pichiales</taxon>
        <taxon>Pichiaceae</taxon>
        <taxon>Ogataea</taxon>
        <taxon>Ogataea/Candida clade</taxon>
    </lineage>
</organism>
<comment type="caution">
    <text evidence="22">The sequence shown here is derived from an EMBL/GenBank/DDBJ whole genome shotgun (WGS) entry which is preliminary data.</text>
</comment>
<dbReference type="GO" id="GO:0046470">
    <property type="term" value="P:phosphatidylcholine metabolic process"/>
    <property type="evidence" value="ECO:0007669"/>
    <property type="project" value="InterPro"/>
</dbReference>
<evidence type="ECO:0000256" key="16">
    <source>
        <dbReference type="ARBA" id="ARBA00033005"/>
    </source>
</evidence>
<evidence type="ECO:0000256" key="13">
    <source>
        <dbReference type="ARBA" id="ARBA00023136"/>
    </source>
</evidence>
<evidence type="ECO:0000256" key="19">
    <source>
        <dbReference type="SAM" id="MobiDB-lite"/>
    </source>
</evidence>
<evidence type="ECO:0000313" key="22">
    <source>
        <dbReference type="EMBL" id="GME74442.1"/>
    </source>
</evidence>
<dbReference type="PANTHER" id="PTHR14226:SF29">
    <property type="entry name" value="NEUROPATHY TARGET ESTERASE SWS"/>
    <property type="match status" value="1"/>
</dbReference>
<feature type="compositionally biased region" description="Polar residues" evidence="19">
    <location>
        <begin position="90"/>
        <end position="104"/>
    </location>
</feature>
<dbReference type="GO" id="GO:0004622">
    <property type="term" value="F:phosphatidylcholine lysophospholipase activity"/>
    <property type="evidence" value="ECO:0007669"/>
    <property type="project" value="UniProtKB-EC"/>
</dbReference>
<dbReference type="SUPFAM" id="SSF51206">
    <property type="entry name" value="cAMP-binding domain-like"/>
    <property type="match status" value="1"/>
</dbReference>
<feature type="domain" description="PNPLA" evidence="21">
    <location>
        <begin position="481"/>
        <end position="645"/>
    </location>
</feature>
<dbReference type="Pfam" id="PF01734">
    <property type="entry name" value="Patatin"/>
    <property type="match status" value="1"/>
</dbReference>
<dbReference type="InterPro" id="IPR016035">
    <property type="entry name" value="Acyl_Trfase/lysoPLipase"/>
</dbReference>
<dbReference type="Proteomes" id="UP001165120">
    <property type="component" value="Unassembled WGS sequence"/>
</dbReference>
<keyword evidence="12 18" id="KW-0443">Lipid metabolism</keyword>
<proteinExistence type="inferred from homology"/>
<dbReference type="InterPro" id="IPR014710">
    <property type="entry name" value="RmlC-like_jellyroll"/>
</dbReference>
<dbReference type="CDD" id="cd00038">
    <property type="entry name" value="CAP_ED"/>
    <property type="match status" value="1"/>
</dbReference>
<dbReference type="SUPFAM" id="SSF52151">
    <property type="entry name" value="FabD/lysophospholipase-like"/>
    <property type="match status" value="1"/>
</dbReference>
<feature type="domain" description="Cyclic nucleotide-binding" evidence="20">
    <location>
        <begin position="12"/>
        <end position="191"/>
    </location>
</feature>
<evidence type="ECO:0000256" key="7">
    <source>
        <dbReference type="ARBA" id="ARBA00022737"/>
    </source>
</evidence>
<evidence type="ECO:0000256" key="10">
    <source>
        <dbReference type="ARBA" id="ARBA00022963"/>
    </source>
</evidence>
<gene>
    <name evidence="22" type="ORF">Cboi02_000441600</name>
</gene>
<evidence type="ECO:0000256" key="18">
    <source>
        <dbReference type="PROSITE-ProRule" id="PRU01161"/>
    </source>
</evidence>
<dbReference type="InterPro" id="IPR000595">
    <property type="entry name" value="cNMP-bd_dom"/>
</dbReference>
<dbReference type="EC" id="3.1.1.5" evidence="3"/>
<accession>A0A9W6WBF8</accession>
<feature type="region of interest" description="Disordered" evidence="19">
    <location>
        <begin position="86"/>
        <end position="123"/>
    </location>
</feature>
<keyword evidence="8 18" id="KW-0378">Hydrolase</keyword>
<keyword evidence="7" id="KW-0677">Repeat</keyword>
<keyword evidence="6" id="KW-0812">Transmembrane</keyword>
<dbReference type="EMBL" id="BSXN01001778">
    <property type="protein sequence ID" value="GME74442.1"/>
    <property type="molecule type" value="Genomic_DNA"/>
</dbReference>
<keyword evidence="10 18" id="KW-0442">Lipid degradation</keyword>
<evidence type="ECO:0000256" key="3">
    <source>
        <dbReference type="ARBA" id="ARBA00013274"/>
    </source>
</evidence>
<evidence type="ECO:0000256" key="8">
    <source>
        <dbReference type="ARBA" id="ARBA00022801"/>
    </source>
</evidence>
<feature type="active site" description="Nucleophile" evidence="18">
    <location>
        <position position="514"/>
    </location>
</feature>
<dbReference type="InterPro" id="IPR018490">
    <property type="entry name" value="cNMP-bd_dom_sf"/>
</dbReference>
<evidence type="ECO:0000256" key="12">
    <source>
        <dbReference type="ARBA" id="ARBA00023098"/>
    </source>
</evidence>
<keyword evidence="11" id="KW-1133">Transmembrane helix</keyword>
<dbReference type="InterPro" id="IPR050301">
    <property type="entry name" value="NTE"/>
</dbReference>
<dbReference type="Gene3D" id="3.40.1090.10">
    <property type="entry name" value="Cytosolic phospholipase A2 catalytic domain"/>
    <property type="match status" value="2"/>
</dbReference>
<keyword evidence="23" id="KW-1185">Reference proteome</keyword>
<dbReference type="InterPro" id="IPR002641">
    <property type="entry name" value="PNPLA_dom"/>
</dbReference>
<evidence type="ECO:0000256" key="11">
    <source>
        <dbReference type="ARBA" id="ARBA00022989"/>
    </source>
</evidence>
<dbReference type="InterPro" id="IPR001423">
    <property type="entry name" value="LysoPLipase_patatin_CS"/>
</dbReference>
<evidence type="ECO:0000259" key="20">
    <source>
        <dbReference type="PROSITE" id="PS50042"/>
    </source>
</evidence>
<feature type="short sequence motif" description="GXGXXG" evidence="18">
    <location>
        <begin position="485"/>
        <end position="490"/>
    </location>
</feature>
<dbReference type="GO" id="GO:0016042">
    <property type="term" value="P:lipid catabolic process"/>
    <property type="evidence" value="ECO:0007669"/>
    <property type="project" value="UniProtKB-UniRule"/>
</dbReference>
<evidence type="ECO:0000256" key="2">
    <source>
        <dbReference type="ARBA" id="ARBA00006636"/>
    </source>
</evidence>
<dbReference type="AlphaFoldDB" id="A0A9W6WBF8"/>
<evidence type="ECO:0000259" key="21">
    <source>
        <dbReference type="PROSITE" id="PS51635"/>
    </source>
</evidence>
<feature type="short sequence motif" description="DGA/G" evidence="18">
    <location>
        <begin position="632"/>
        <end position="634"/>
    </location>
</feature>
<dbReference type="PROSITE" id="PS01237">
    <property type="entry name" value="UPF0028"/>
    <property type="match status" value="1"/>
</dbReference>
<dbReference type="GO" id="GO:0005789">
    <property type="term" value="C:endoplasmic reticulum membrane"/>
    <property type="evidence" value="ECO:0007669"/>
    <property type="project" value="UniProtKB-SubCell"/>
</dbReference>
<evidence type="ECO:0000256" key="17">
    <source>
        <dbReference type="ARBA" id="ARBA00049531"/>
    </source>
</evidence>
<protein>
    <recommendedName>
        <fullName evidence="4">Lysophospholipase NTE1</fullName>
        <ecNumber evidence="3">3.1.1.5</ecNumber>
    </recommendedName>
    <alternativeName>
        <fullName evidence="16">Intracellular phospholipase B</fullName>
    </alternativeName>
    <alternativeName>
        <fullName evidence="5">Lysophospholipase nte1</fullName>
    </alternativeName>
    <alternativeName>
        <fullName evidence="15">Neuropathy target esterase homolog</fullName>
    </alternativeName>
</protein>
<comment type="subcellular location">
    <subcellularLocation>
        <location evidence="1">Endoplasmic reticulum membrane</location>
    </subcellularLocation>
</comment>
<sequence length="784" mass="87856">MIEKFPLAQLSLGKNLLSNFDSKLLLVDYALEWTHTATGQSLYTQGDPANGIYIVLNGRFRSYIDKAKVETTKKRAINCSHYGIKKSDKNSTASSLSSFMSNRNGKPRQGGLHNSSSGDKKEETAEIQIIGEYGQGESLGEVEVLTKRKRYFTVVAIRDSETARIPRTLFEMIALGNPSIMVKVSRIVARSVKNHLTEEFESPVFNKNQIISPHLSGGDDIPIRNDKNYRTITILPITSGLPVMEFSEKLASSFDKVGKTVKLLNQSSILARLGKHAFDRLAKMKQSGYFSELEERYQIVIYACDTPVNSTWTRTCISQGDCILLLADADASPDIGEYEKLLLKTRTSARTELCLLHPERYVAPGLTNNWLQNRIWVHSHHHIQMSFVNPKDTDSNYNLNKLEDYYSKSFKFLSSLTNSAINKPKQRALLNLKDRVETLITQNDLFGFKKASRNHYYLPIAEHKNDFNRLARILSGQAIGLVLGGGGARGISHIGVLKALEDAGIPVDIIGGTSIGAFVGGLYAREYDIVPVYGRGKKFSSRMASMWRLIFDVTYPVTSYITGHEFNRGIWKAFGDSRIEDFWIKYYTNSTNITESRMEIHTSGYAWRYIRASMSLAGLLPPITDKGSMLLDGGYIDNLTVQEMKRRGAKVIIAVDVGSVDDKTPMDYGDTLSGLWVLLNRLNPFSSHPNVPTMTDIQMRLAYVSSVNALEMAKNTEGCIYLRPPIQGYATLDFGSFNEIYNVGANYASSVVKKLAEERVVPFTKSVKKKANNRRPNYGRRNSI</sequence>
<comment type="function">
    <text evidence="14">Intracellular phospholipase B that catalyzes the double deacylation of phosphatidylcholine (PC) to glycerophosphocholine (GroPCho). Plays an important role in membrane lipid homeostasis. Responsible for the rapid PC turnover in response to inositol, elevated temperatures, or when choline is present in the growth medium.</text>
</comment>
<dbReference type="Pfam" id="PF24179">
    <property type="entry name" value="NTE_Ploop"/>
    <property type="match status" value="1"/>
</dbReference>
<evidence type="ECO:0000256" key="9">
    <source>
        <dbReference type="ARBA" id="ARBA00022824"/>
    </source>
</evidence>
<keyword evidence="13" id="KW-0472">Membrane</keyword>